<evidence type="ECO:0000259" key="2">
    <source>
        <dbReference type="PROSITE" id="PS50008"/>
    </source>
</evidence>
<comment type="caution">
    <text evidence="3">The sequence shown here is derived from an EMBL/GenBank/DDBJ whole genome shotgun (WGS) entry which is preliminary data.</text>
</comment>
<dbReference type="GO" id="GO:0016042">
    <property type="term" value="P:lipid catabolic process"/>
    <property type="evidence" value="ECO:0007669"/>
    <property type="project" value="UniProtKB-KW"/>
</dbReference>
<dbReference type="Pfam" id="PF00387">
    <property type="entry name" value="PI-PLC-Y"/>
    <property type="match status" value="1"/>
</dbReference>
<evidence type="ECO:0000313" key="4">
    <source>
        <dbReference type="Proteomes" id="UP001152561"/>
    </source>
</evidence>
<dbReference type="InterPro" id="IPR001711">
    <property type="entry name" value="PLipase_C_Pinositol-sp_Y"/>
</dbReference>
<evidence type="ECO:0000256" key="1">
    <source>
        <dbReference type="RuleBase" id="RU361133"/>
    </source>
</evidence>
<organism evidence="3 4">
    <name type="scientific">Anisodus acutangulus</name>
    <dbReference type="NCBI Taxonomy" id="402998"/>
    <lineage>
        <taxon>Eukaryota</taxon>
        <taxon>Viridiplantae</taxon>
        <taxon>Streptophyta</taxon>
        <taxon>Embryophyta</taxon>
        <taxon>Tracheophyta</taxon>
        <taxon>Spermatophyta</taxon>
        <taxon>Magnoliopsida</taxon>
        <taxon>eudicotyledons</taxon>
        <taxon>Gunneridae</taxon>
        <taxon>Pentapetalae</taxon>
        <taxon>asterids</taxon>
        <taxon>lamiids</taxon>
        <taxon>Solanales</taxon>
        <taxon>Solanaceae</taxon>
        <taxon>Solanoideae</taxon>
        <taxon>Hyoscyameae</taxon>
        <taxon>Anisodus</taxon>
    </lineage>
</organism>
<feature type="domain" description="PI-PLC Y-box" evidence="2">
    <location>
        <begin position="69"/>
        <end position="107"/>
    </location>
</feature>
<dbReference type="GO" id="GO:0048015">
    <property type="term" value="P:phosphatidylinositol-mediated signaling"/>
    <property type="evidence" value="ECO:0007669"/>
    <property type="project" value="TreeGrafter"/>
</dbReference>
<dbReference type="PRINTS" id="PR00390">
    <property type="entry name" value="PHPHLIPASEC"/>
</dbReference>
<proteinExistence type="predicted"/>
<dbReference type="InterPro" id="IPR017946">
    <property type="entry name" value="PLC-like_Pdiesterase_TIM-brl"/>
</dbReference>
<keyword evidence="4" id="KW-1185">Reference proteome</keyword>
<dbReference type="InterPro" id="IPR001192">
    <property type="entry name" value="PI-PLC_fam"/>
</dbReference>
<dbReference type="EC" id="3.1.4.11" evidence="1"/>
<dbReference type="SUPFAM" id="SSF51695">
    <property type="entry name" value="PLC-like phosphodiesterases"/>
    <property type="match status" value="1"/>
</dbReference>
<dbReference type="AlphaFoldDB" id="A0A9Q1L9B2"/>
<dbReference type="Proteomes" id="UP001152561">
    <property type="component" value="Unassembled WGS sequence"/>
</dbReference>
<dbReference type="GO" id="GO:0004435">
    <property type="term" value="F:phosphatidylinositol-4,5-bisphosphate phospholipase C activity"/>
    <property type="evidence" value="ECO:0007669"/>
    <property type="project" value="UniProtKB-EC"/>
</dbReference>
<dbReference type="PANTHER" id="PTHR10336:SF154">
    <property type="entry name" value="PHOSPHOINOSITIDE PHOSPHOLIPASE C 2"/>
    <property type="match status" value="1"/>
</dbReference>
<dbReference type="PROSITE" id="PS50008">
    <property type="entry name" value="PIPLC_Y_DOMAIN"/>
    <property type="match status" value="1"/>
</dbReference>
<dbReference type="EMBL" id="JAJAGQ010000022">
    <property type="protein sequence ID" value="KAJ8530107.1"/>
    <property type="molecule type" value="Genomic_DNA"/>
</dbReference>
<reference evidence="4" key="1">
    <citation type="journal article" date="2023" name="Proc. Natl. Acad. Sci. U.S.A.">
        <title>Genomic and structural basis for evolution of tropane alkaloid biosynthesis.</title>
        <authorList>
            <person name="Wanga Y.-J."/>
            <person name="Taina T."/>
            <person name="Yua J.-Y."/>
            <person name="Lia J."/>
            <person name="Xua B."/>
            <person name="Chenc J."/>
            <person name="D'Auriad J.C."/>
            <person name="Huanga J.-P."/>
            <person name="Huanga S.-X."/>
        </authorList>
    </citation>
    <scope>NUCLEOTIDE SEQUENCE [LARGE SCALE GENOMIC DNA]</scope>
    <source>
        <strain evidence="4">cv. KIB-2019</strain>
    </source>
</reference>
<evidence type="ECO:0000313" key="3">
    <source>
        <dbReference type="EMBL" id="KAJ8530107.1"/>
    </source>
</evidence>
<keyword evidence="1" id="KW-0442">Lipid degradation</keyword>
<dbReference type="PANTHER" id="PTHR10336">
    <property type="entry name" value="PHOSPHOINOSITIDE-SPECIFIC PHOSPHOLIPASE C FAMILY PROTEIN"/>
    <property type="match status" value="1"/>
</dbReference>
<sequence length="127" mass="14487">MGWLEKLFGGSTHKIAGGKYHEGITDVKTDTNHTLKEENELPLNLLHNTAVSYLSDLFPLALLCLLHLFTQRSLLRIYPKGIRFDSSNYNHFVAWTHGAQMVAFNMQDKISRTCCQFRSSMKGIRLS</sequence>
<comment type="catalytic activity">
    <reaction evidence="1">
        <text>a 1,2-diacyl-sn-glycero-3-phospho-(1D-myo-inositol-4,5-bisphosphate) + H2O = 1D-myo-inositol 1,4,5-trisphosphate + a 1,2-diacyl-sn-glycerol + H(+)</text>
        <dbReference type="Rhea" id="RHEA:33179"/>
        <dbReference type="ChEBI" id="CHEBI:15377"/>
        <dbReference type="ChEBI" id="CHEBI:15378"/>
        <dbReference type="ChEBI" id="CHEBI:17815"/>
        <dbReference type="ChEBI" id="CHEBI:58456"/>
        <dbReference type="ChEBI" id="CHEBI:203600"/>
        <dbReference type="EC" id="3.1.4.11"/>
    </reaction>
</comment>
<dbReference type="OrthoDB" id="1661711at2759"/>
<keyword evidence="1" id="KW-0443">Lipid metabolism</keyword>
<dbReference type="GO" id="GO:0051209">
    <property type="term" value="P:release of sequestered calcium ion into cytosol"/>
    <property type="evidence" value="ECO:0007669"/>
    <property type="project" value="TreeGrafter"/>
</dbReference>
<gene>
    <name evidence="3" type="ORF">K7X08_036942</name>
</gene>
<dbReference type="Gene3D" id="3.20.20.190">
    <property type="entry name" value="Phosphatidylinositol (PI) phosphodiesterase"/>
    <property type="match status" value="1"/>
</dbReference>
<name>A0A9Q1L9B2_9SOLA</name>
<dbReference type="SMART" id="SM00149">
    <property type="entry name" value="PLCYc"/>
    <property type="match status" value="1"/>
</dbReference>
<dbReference type="GO" id="GO:0005886">
    <property type="term" value="C:plasma membrane"/>
    <property type="evidence" value="ECO:0007669"/>
    <property type="project" value="TreeGrafter"/>
</dbReference>
<keyword evidence="1" id="KW-0378">Hydrolase</keyword>
<accession>A0A9Q1L9B2</accession>
<protein>
    <recommendedName>
        <fullName evidence="1">Phosphoinositide phospholipase C</fullName>
        <ecNumber evidence="1">3.1.4.11</ecNumber>
    </recommendedName>
</protein>